<accession>A0A1W6ZXN9</accession>
<dbReference type="AlphaFoldDB" id="A0A1W6ZXN9"/>
<dbReference type="Gene3D" id="3.20.20.140">
    <property type="entry name" value="Metal-dependent hydrolases"/>
    <property type="match status" value="1"/>
</dbReference>
<evidence type="ECO:0000256" key="1">
    <source>
        <dbReference type="ARBA" id="ARBA00038310"/>
    </source>
</evidence>
<dbReference type="SUPFAM" id="SSF51556">
    <property type="entry name" value="Metallo-dependent hydrolases"/>
    <property type="match status" value="1"/>
</dbReference>
<evidence type="ECO:0000313" key="3">
    <source>
        <dbReference type="Proteomes" id="UP000194137"/>
    </source>
</evidence>
<dbReference type="GO" id="GO:0016787">
    <property type="term" value="F:hydrolase activity"/>
    <property type="evidence" value="ECO:0007669"/>
    <property type="project" value="UniProtKB-KW"/>
</dbReference>
<dbReference type="EMBL" id="CP021112">
    <property type="protein sequence ID" value="ARQ01525.1"/>
    <property type="molecule type" value="Genomic_DNA"/>
</dbReference>
<keyword evidence="2" id="KW-0378">Hydrolase</keyword>
<name>A0A1W6ZXN9_9HYPH</name>
<dbReference type="InterPro" id="IPR006680">
    <property type="entry name" value="Amidohydro-rel"/>
</dbReference>
<dbReference type="InterPro" id="IPR032466">
    <property type="entry name" value="Metal_Hydrolase"/>
</dbReference>
<dbReference type="RefSeq" id="WP_086089916.1">
    <property type="nucleotide sequence ID" value="NZ_CP021112.1"/>
</dbReference>
<dbReference type="PANTHER" id="PTHR43569:SF2">
    <property type="entry name" value="AMIDOHYDROLASE-RELATED DOMAIN-CONTAINING PROTEIN"/>
    <property type="match status" value="1"/>
</dbReference>
<sequence>MLSRRTFLNGTLGAGLLASQGAQPISAQPMQTQPAKKRTIVDAQVHLWQANSPERPWVAGMKPQLPEPFTIEKLLPLMDEAGVDRAIIVPPSWEGDRIDYALEAAQRYPSRFGVMGRLPLKTQMTADDLVRWKARPGLLGIRLTFLGATAAALTDGTADWLWPAAEKAGVPIMFLTAGTLPLFAKIAERHPNLTLIIDHMGVSSQVVTEKKIPVAIDDAVALAKHQNISVKLSAAPAYSSETYPFGDMTNYIQRLFDAYGPQRCYWGTDVTNGFAKATYRERLAHFMQELKFLSEEDRDWIMGRAIIARLKWSEDRS</sequence>
<dbReference type="PANTHER" id="PTHR43569">
    <property type="entry name" value="AMIDOHYDROLASE"/>
    <property type="match status" value="1"/>
</dbReference>
<organism evidence="2 3">
    <name type="scientific">Pseudorhodoplanes sinuspersici</name>
    <dbReference type="NCBI Taxonomy" id="1235591"/>
    <lineage>
        <taxon>Bacteria</taxon>
        <taxon>Pseudomonadati</taxon>
        <taxon>Pseudomonadota</taxon>
        <taxon>Alphaproteobacteria</taxon>
        <taxon>Hyphomicrobiales</taxon>
        <taxon>Pseudorhodoplanes</taxon>
    </lineage>
</organism>
<evidence type="ECO:0000313" key="2">
    <source>
        <dbReference type="EMBL" id="ARQ01525.1"/>
    </source>
</evidence>
<dbReference type="Proteomes" id="UP000194137">
    <property type="component" value="Chromosome"/>
</dbReference>
<dbReference type="InterPro" id="IPR052350">
    <property type="entry name" value="Metallo-dep_Lactonases"/>
</dbReference>
<protein>
    <submittedName>
        <fullName evidence="2">Metal-dependent hydrolase</fullName>
    </submittedName>
</protein>
<keyword evidence="3" id="KW-1185">Reference proteome</keyword>
<dbReference type="Pfam" id="PF04909">
    <property type="entry name" value="Amidohydro_2"/>
    <property type="match status" value="1"/>
</dbReference>
<comment type="similarity">
    <text evidence="1">Belongs to the metallo-dependent hydrolases superfamily.</text>
</comment>
<reference evidence="2 3" key="1">
    <citation type="submission" date="2017-05" db="EMBL/GenBank/DDBJ databases">
        <title>Full genome sequence of Pseudorhodoplanes sinuspersici.</title>
        <authorList>
            <person name="Dastgheib S.M.M."/>
            <person name="Shavandi M."/>
            <person name="Tirandaz H."/>
        </authorList>
    </citation>
    <scope>NUCLEOTIDE SEQUENCE [LARGE SCALE GENOMIC DNA]</scope>
    <source>
        <strain evidence="2 3">RIPI110</strain>
    </source>
</reference>
<dbReference type="STRING" id="1235591.CAK95_22255"/>
<dbReference type="InterPro" id="IPR006311">
    <property type="entry name" value="TAT_signal"/>
</dbReference>
<gene>
    <name evidence="2" type="ORF">CAK95_22255</name>
</gene>
<proteinExistence type="inferred from homology"/>
<dbReference type="KEGG" id="psin:CAK95_22255"/>
<dbReference type="OrthoDB" id="7183088at2"/>
<dbReference type="PROSITE" id="PS51318">
    <property type="entry name" value="TAT"/>
    <property type="match status" value="1"/>
</dbReference>